<dbReference type="InterPro" id="IPR023584">
    <property type="entry name" value="Ribosome_recyc_fac_dom"/>
</dbReference>
<feature type="coiled-coil region" evidence="3">
    <location>
        <begin position="130"/>
        <end position="157"/>
    </location>
</feature>
<dbReference type="SUPFAM" id="SSF55194">
    <property type="entry name" value="Ribosome recycling factor, RRF"/>
    <property type="match status" value="1"/>
</dbReference>
<evidence type="ECO:0000313" key="6">
    <source>
        <dbReference type="Proteomes" id="UP000230833"/>
    </source>
</evidence>
<dbReference type="GO" id="GO:0006412">
    <property type="term" value="P:translation"/>
    <property type="evidence" value="ECO:0007669"/>
    <property type="project" value="UniProtKB-KW"/>
</dbReference>
<evidence type="ECO:0000313" key="5">
    <source>
        <dbReference type="EMBL" id="PIR46690.1"/>
    </source>
</evidence>
<organism evidence="5 6">
    <name type="scientific">Candidatus Vogelbacteria bacterium CG10_big_fil_rev_8_21_14_0_10_45_14</name>
    <dbReference type="NCBI Taxonomy" id="1975042"/>
    <lineage>
        <taxon>Bacteria</taxon>
        <taxon>Candidatus Vogeliibacteriota</taxon>
    </lineage>
</organism>
<protein>
    <submittedName>
        <fullName evidence="5">Ribosome recycling factor</fullName>
    </submittedName>
</protein>
<dbReference type="GO" id="GO:0043023">
    <property type="term" value="F:ribosomal large subunit binding"/>
    <property type="evidence" value="ECO:0007669"/>
    <property type="project" value="TreeGrafter"/>
</dbReference>
<dbReference type="PANTHER" id="PTHR20982:SF3">
    <property type="entry name" value="MITOCHONDRIAL RIBOSOME RECYCLING FACTOR PSEUDO 1"/>
    <property type="match status" value="1"/>
</dbReference>
<reference evidence="5 6" key="1">
    <citation type="submission" date="2017-09" db="EMBL/GenBank/DDBJ databases">
        <title>Depth-based differentiation of microbial function through sediment-hosted aquifers and enrichment of novel symbionts in the deep terrestrial subsurface.</title>
        <authorList>
            <person name="Probst A.J."/>
            <person name="Ladd B."/>
            <person name="Jarett J.K."/>
            <person name="Geller-Mcgrath D.E."/>
            <person name="Sieber C.M."/>
            <person name="Emerson J.B."/>
            <person name="Anantharaman K."/>
            <person name="Thomas B.C."/>
            <person name="Malmstrom R."/>
            <person name="Stieglmeier M."/>
            <person name="Klingl A."/>
            <person name="Woyke T."/>
            <person name="Ryan C.M."/>
            <person name="Banfield J.F."/>
        </authorList>
    </citation>
    <scope>NUCLEOTIDE SEQUENCE [LARGE SCALE GENOMIC DNA]</scope>
    <source>
        <strain evidence="5">CG10_big_fil_rev_8_21_14_0_10_45_14</strain>
    </source>
</reference>
<dbReference type="NCBIfam" id="TIGR00496">
    <property type="entry name" value="frr"/>
    <property type="match status" value="1"/>
</dbReference>
<evidence type="ECO:0000256" key="3">
    <source>
        <dbReference type="SAM" id="Coils"/>
    </source>
</evidence>
<dbReference type="Proteomes" id="UP000230833">
    <property type="component" value="Unassembled WGS sequence"/>
</dbReference>
<dbReference type="PANTHER" id="PTHR20982">
    <property type="entry name" value="RIBOSOME RECYCLING FACTOR"/>
    <property type="match status" value="1"/>
</dbReference>
<name>A0A2H0RJS2_9BACT</name>
<evidence type="ECO:0000259" key="4">
    <source>
        <dbReference type="Pfam" id="PF01765"/>
    </source>
</evidence>
<feature type="domain" description="Ribosome recycling factor" evidence="4">
    <location>
        <begin position="20"/>
        <end position="180"/>
    </location>
</feature>
<dbReference type="InterPro" id="IPR036191">
    <property type="entry name" value="RRF_sf"/>
</dbReference>
<dbReference type="InterPro" id="IPR002661">
    <property type="entry name" value="Ribosome_recyc_fac"/>
</dbReference>
<sequence>MSDINEFVERAGEIDEWLGRELSSVRTGKASPSLLDSVQVESYGSKSPVAHVANITSEDARTLRVTPWDRGQVKAIESAIAAANLGVSTSPDDVGLRVIFPELSSERRIVLDKIVGEKLEEGRVSLRKSREEVLNTLNAKEKQKEISEDEKYRAKDELEKSMSEAMKKLDIRAEKKRVEISQ</sequence>
<dbReference type="FunFam" id="3.30.1360.40:FF:000001">
    <property type="entry name" value="Ribosome-recycling factor"/>
    <property type="match status" value="1"/>
</dbReference>
<comment type="caution">
    <text evidence="5">The sequence shown here is derived from an EMBL/GenBank/DDBJ whole genome shotgun (WGS) entry which is preliminary data.</text>
</comment>
<keyword evidence="2" id="KW-0648">Protein biosynthesis</keyword>
<dbReference type="EMBL" id="PCYL01000032">
    <property type="protein sequence ID" value="PIR46690.1"/>
    <property type="molecule type" value="Genomic_DNA"/>
</dbReference>
<dbReference type="Gene3D" id="1.10.132.20">
    <property type="entry name" value="Ribosome-recycling factor"/>
    <property type="match status" value="1"/>
</dbReference>
<proteinExistence type="inferred from homology"/>
<keyword evidence="3" id="KW-0175">Coiled coil</keyword>
<dbReference type="Gene3D" id="3.30.1360.40">
    <property type="match status" value="1"/>
</dbReference>
<dbReference type="AlphaFoldDB" id="A0A2H0RJS2"/>
<evidence type="ECO:0000256" key="1">
    <source>
        <dbReference type="ARBA" id="ARBA00005912"/>
    </source>
</evidence>
<gene>
    <name evidence="5" type="ORF">COV07_03045</name>
</gene>
<comment type="similarity">
    <text evidence="1">Belongs to the RRF family.</text>
</comment>
<evidence type="ECO:0000256" key="2">
    <source>
        <dbReference type="ARBA" id="ARBA00022917"/>
    </source>
</evidence>
<dbReference type="Pfam" id="PF01765">
    <property type="entry name" value="RRF"/>
    <property type="match status" value="1"/>
</dbReference>
<accession>A0A2H0RJS2</accession>